<comment type="caution">
    <text evidence="1">The sequence shown here is derived from an EMBL/GenBank/DDBJ whole genome shotgun (WGS) entry which is preliminary data.</text>
</comment>
<evidence type="ECO:0000313" key="1">
    <source>
        <dbReference type="EMBL" id="MFC4857771.1"/>
    </source>
</evidence>
<dbReference type="InterPro" id="IPR046036">
    <property type="entry name" value="DUF5994"/>
</dbReference>
<sequence>MTSVPPTNGAVRSRPRLRLRLKPNTSATGHVDGAWWPRSRCVTTELAALAEALAGRLGRVERVAYALSSWDDAPRRFRLSGHLARLEGFTYQDRNVVHLTGANHGRVTLLVVPPEMTAVAGRAAMMTAAHGGNADRPEEILAAAIVPVPRRERRPTQQGEVR</sequence>
<keyword evidence="2" id="KW-1185">Reference proteome</keyword>
<reference evidence="2" key="1">
    <citation type="journal article" date="2019" name="Int. J. Syst. Evol. Microbiol.">
        <title>The Global Catalogue of Microorganisms (GCM) 10K type strain sequencing project: providing services to taxonomists for standard genome sequencing and annotation.</title>
        <authorList>
            <consortium name="The Broad Institute Genomics Platform"/>
            <consortium name="The Broad Institute Genome Sequencing Center for Infectious Disease"/>
            <person name="Wu L."/>
            <person name="Ma J."/>
        </authorList>
    </citation>
    <scope>NUCLEOTIDE SEQUENCE [LARGE SCALE GENOMIC DNA]</scope>
    <source>
        <strain evidence="2">ZS-22-S1</strain>
    </source>
</reference>
<dbReference type="Pfam" id="PF19457">
    <property type="entry name" value="DUF5994"/>
    <property type="match status" value="1"/>
</dbReference>
<dbReference type="Proteomes" id="UP001595859">
    <property type="component" value="Unassembled WGS sequence"/>
</dbReference>
<organism evidence="1 2">
    <name type="scientific">Actinophytocola glycyrrhizae</name>
    <dbReference type="NCBI Taxonomy" id="2044873"/>
    <lineage>
        <taxon>Bacteria</taxon>
        <taxon>Bacillati</taxon>
        <taxon>Actinomycetota</taxon>
        <taxon>Actinomycetes</taxon>
        <taxon>Pseudonocardiales</taxon>
        <taxon>Pseudonocardiaceae</taxon>
    </lineage>
</organism>
<evidence type="ECO:0000313" key="2">
    <source>
        <dbReference type="Proteomes" id="UP001595859"/>
    </source>
</evidence>
<proteinExistence type="predicted"/>
<protein>
    <submittedName>
        <fullName evidence="1">DUF5994 family protein</fullName>
    </submittedName>
</protein>
<dbReference type="RefSeq" id="WP_378059783.1">
    <property type="nucleotide sequence ID" value="NZ_JBHSIS010000020.1"/>
</dbReference>
<accession>A0ABV9SBI6</accession>
<name>A0ABV9SBI6_9PSEU</name>
<dbReference type="EMBL" id="JBHSIS010000020">
    <property type="protein sequence ID" value="MFC4857771.1"/>
    <property type="molecule type" value="Genomic_DNA"/>
</dbReference>
<gene>
    <name evidence="1" type="ORF">ACFPCV_30090</name>
</gene>